<protein>
    <submittedName>
        <fullName evidence="10">NACHT, LRR and PYD domains-containing protein 3-like protein</fullName>
    </submittedName>
</protein>
<name>V9KCQ2_CALMI</name>
<dbReference type="PANTHER" id="PTHR45690">
    <property type="entry name" value="NACHT, LRR AND PYD DOMAINS-CONTAINING PROTEIN 12"/>
    <property type="match status" value="1"/>
</dbReference>
<evidence type="ECO:0000256" key="3">
    <source>
        <dbReference type="ARBA" id="ARBA00022737"/>
    </source>
</evidence>
<evidence type="ECO:0000256" key="8">
    <source>
        <dbReference type="ARBA" id="ARBA00023233"/>
    </source>
</evidence>
<dbReference type="InterPro" id="IPR050637">
    <property type="entry name" value="NLRP_innate_immun_reg"/>
</dbReference>
<dbReference type="InterPro" id="IPR027417">
    <property type="entry name" value="P-loop_NTPase"/>
</dbReference>
<reference evidence="10" key="1">
    <citation type="journal article" date="2014" name="Nature">
        <title>Elephant shark genome provides unique insights into gnathostome evolution.</title>
        <authorList>
            <consortium name="International Elephant Shark Genome Sequencing Consortium"/>
            <person name="Venkatesh B."/>
            <person name="Lee A.P."/>
            <person name="Ravi V."/>
            <person name="Maurya A.K."/>
            <person name="Lian M.M."/>
            <person name="Swann J.B."/>
            <person name="Ohta Y."/>
            <person name="Flajnik M.F."/>
            <person name="Sutoh Y."/>
            <person name="Kasahara M."/>
            <person name="Hoon S."/>
            <person name="Gangu V."/>
            <person name="Roy S.W."/>
            <person name="Irimia M."/>
            <person name="Korzh V."/>
            <person name="Kondrychyn I."/>
            <person name="Lim Z.W."/>
            <person name="Tay B.H."/>
            <person name="Tohari S."/>
            <person name="Kong K.W."/>
            <person name="Ho S."/>
            <person name="Lorente-Galdos B."/>
            <person name="Quilez J."/>
            <person name="Marques-Bonet T."/>
            <person name="Raney B.J."/>
            <person name="Ingham P.W."/>
            <person name="Tay A."/>
            <person name="Hillier L.W."/>
            <person name="Minx P."/>
            <person name="Boehm T."/>
            <person name="Wilson R.K."/>
            <person name="Brenner S."/>
            <person name="Warren W.C."/>
        </authorList>
    </citation>
    <scope>NUCLEOTIDE SEQUENCE</scope>
    <source>
        <tissue evidence="10">Intestine</tissue>
    </source>
</reference>
<keyword evidence="4" id="KW-0547">Nucleotide-binding</keyword>
<evidence type="ECO:0000259" key="9">
    <source>
        <dbReference type="PROSITE" id="PS50837"/>
    </source>
</evidence>
<feature type="non-terminal residue" evidence="10">
    <location>
        <position position="774"/>
    </location>
</feature>
<keyword evidence="8" id="KW-1271">Inflammasome</keyword>
<dbReference type="GO" id="GO:0045087">
    <property type="term" value="P:innate immune response"/>
    <property type="evidence" value="ECO:0007669"/>
    <property type="project" value="UniProtKB-KW"/>
</dbReference>
<dbReference type="Pfam" id="PF17776">
    <property type="entry name" value="NLRC4_HD2"/>
    <property type="match status" value="1"/>
</dbReference>
<keyword evidence="3" id="KW-0677">Repeat</keyword>
<organism evidence="10">
    <name type="scientific">Callorhinchus milii</name>
    <name type="common">Ghost shark</name>
    <dbReference type="NCBI Taxonomy" id="7868"/>
    <lineage>
        <taxon>Eukaryota</taxon>
        <taxon>Metazoa</taxon>
        <taxon>Chordata</taxon>
        <taxon>Craniata</taxon>
        <taxon>Vertebrata</taxon>
        <taxon>Chondrichthyes</taxon>
        <taxon>Holocephali</taxon>
        <taxon>Chimaeriformes</taxon>
        <taxon>Callorhinchidae</taxon>
        <taxon>Callorhinchus</taxon>
    </lineage>
</organism>
<sequence length="774" mass="88699">MKVAPQCCPESIVHTKRLEDDIKKMLVGYNEHQLLRITEFYQQRLEEAIQEFVQDVASQLLGKRELSEHEFQKVRDLAEKGPRSASSQHLFTLMFDGGAVSLRALWNMFAEIQDTKPKLRKILREIVDKGSDLLNDATGKVARVEIPECLADIQKQHKHNLCRKLEKLSIDKYIEGVKPGDVSVDDQYTELVISSAREQKHVKHELVERGKEHENLQKICMSSELERIRSDQLFGSSFGQRKTSGTSVVTGIPGIGKTTLVQKIVYDWARGKLYPQFHFVFHFKFRDIKDPEKRTSLNEMLLDSYPYLQEHLGNLWKEPETVLFTFDGLDEFKGNISFSEEIRNTGTDCLYPDSPGNVSDIVRCLVQRKLLRGCSVLLTSRPSDLKSLRRDQTNLWAEILGFFSDNIKDYFKRYFRNSEMADEAFEYLKHNDVLYTMCCNPFYCSILCSTLDPLLKHGKTNPSLPGTITITQLYSNYMAGLLQRSGGDIEEKCDVLLKLGQIAFEGIRSKRVVFDDEHFLRRDLKPSHFTSILMMEILEKDDSAQHNVHAFSHLTLQEFVAALAIFIKLDPINLLGILTESQHCRDGRFNIFLRFLVGLSSDSSTKYLEAVIGEFPKVVINKVTDWLRYEVEASMRTPEKQSKLLNTLYLLFESNNTEMMKKLFQSNIKVDFENLRLSPMDCIVLATVLGPCDHIEDLNLNSCFVQEEGIQRLAPILHKCKHLRLKNNKLGHAGVIQLCAALNKNQKQCIIQTMELDNNNLTADCTEDLTSALS</sequence>
<dbReference type="AlphaFoldDB" id="V9KCQ2"/>
<evidence type="ECO:0000256" key="2">
    <source>
        <dbReference type="ARBA" id="ARBA00022490"/>
    </source>
</evidence>
<dbReference type="Pfam" id="PF05729">
    <property type="entry name" value="NACHT"/>
    <property type="match status" value="1"/>
</dbReference>
<dbReference type="Gene3D" id="3.80.10.10">
    <property type="entry name" value="Ribonuclease Inhibitor"/>
    <property type="match status" value="1"/>
</dbReference>
<evidence type="ECO:0000256" key="5">
    <source>
        <dbReference type="ARBA" id="ARBA00022840"/>
    </source>
</evidence>
<dbReference type="InterPro" id="IPR032675">
    <property type="entry name" value="LRR_dom_sf"/>
</dbReference>
<dbReference type="InterPro" id="IPR041075">
    <property type="entry name" value="NOD1/2_WH"/>
</dbReference>
<dbReference type="GO" id="GO:0005829">
    <property type="term" value="C:cytosol"/>
    <property type="evidence" value="ECO:0007669"/>
    <property type="project" value="UniProtKB-SubCell"/>
</dbReference>
<comment type="subcellular location">
    <subcellularLocation>
        <location evidence="1">Inflammasome</location>
    </subcellularLocation>
</comment>
<dbReference type="PROSITE" id="PS50837">
    <property type="entry name" value="NACHT"/>
    <property type="match status" value="1"/>
</dbReference>
<dbReference type="GO" id="GO:0005524">
    <property type="term" value="F:ATP binding"/>
    <property type="evidence" value="ECO:0007669"/>
    <property type="project" value="UniProtKB-KW"/>
</dbReference>
<dbReference type="InterPro" id="IPR041267">
    <property type="entry name" value="NLRP_HD2"/>
</dbReference>
<evidence type="ECO:0000256" key="4">
    <source>
        <dbReference type="ARBA" id="ARBA00022741"/>
    </source>
</evidence>
<accession>V9KCQ2</accession>
<keyword evidence="7" id="KW-0395">Inflammatory response</keyword>
<feature type="domain" description="NACHT" evidence="9">
    <location>
        <begin position="245"/>
        <end position="383"/>
    </location>
</feature>
<dbReference type="InterPro" id="IPR007111">
    <property type="entry name" value="NACHT_NTPase"/>
</dbReference>
<dbReference type="SUPFAM" id="SSF52047">
    <property type="entry name" value="RNI-like"/>
    <property type="match status" value="1"/>
</dbReference>
<evidence type="ECO:0000256" key="6">
    <source>
        <dbReference type="ARBA" id="ARBA00022843"/>
    </source>
</evidence>
<dbReference type="SUPFAM" id="SSF52540">
    <property type="entry name" value="P-loop containing nucleoside triphosphate hydrolases"/>
    <property type="match status" value="1"/>
</dbReference>
<dbReference type="Gene3D" id="3.40.50.300">
    <property type="entry name" value="P-loop containing nucleotide triphosphate hydrolases"/>
    <property type="match status" value="1"/>
</dbReference>
<evidence type="ECO:0000256" key="1">
    <source>
        <dbReference type="ARBA" id="ARBA00004110"/>
    </source>
</evidence>
<dbReference type="GO" id="GO:0006954">
    <property type="term" value="P:inflammatory response"/>
    <property type="evidence" value="ECO:0007669"/>
    <property type="project" value="UniProtKB-KW"/>
</dbReference>
<dbReference type="PANTHER" id="PTHR45690:SF19">
    <property type="entry name" value="NACHT, LRR AND PYD DOMAINS-CONTAINING PROTEIN 3"/>
    <property type="match status" value="1"/>
</dbReference>
<keyword evidence="6" id="KW-0832">Ubl conjugation</keyword>
<proteinExistence type="evidence at transcript level"/>
<keyword evidence="5" id="KW-0067">ATP-binding</keyword>
<dbReference type="Pfam" id="PF17779">
    <property type="entry name" value="WHD_NOD2"/>
    <property type="match status" value="1"/>
</dbReference>
<dbReference type="EMBL" id="JW863066">
    <property type="protein sequence ID" value="AFO95583.1"/>
    <property type="molecule type" value="mRNA"/>
</dbReference>
<keyword evidence="2" id="KW-0963">Cytoplasm</keyword>
<evidence type="ECO:0000313" key="10">
    <source>
        <dbReference type="EMBL" id="AFO95583.1"/>
    </source>
</evidence>
<evidence type="ECO:0000256" key="7">
    <source>
        <dbReference type="ARBA" id="ARBA00023198"/>
    </source>
</evidence>